<dbReference type="InterPro" id="IPR057306">
    <property type="entry name" value="B-barrel_PelB_C"/>
</dbReference>
<dbReference type="Pfam" id="PF24604">
    <property type="entry name" value="B-barrel_PelB_C"/>
    <property type="match status" value="1"/>
</dbReference>
<dbReference type="InterPro" id="IPR011990">
    <property type="entry name" value="TPR-like_helical_dom_sf"/>
</dbReference>
<feature type="domain" description="PelB C-terminal" evidence="3">
    <location>
        <begin position="1014"/>
        <end position="1320"/>
    </location>
</feature>
<name>A0A1N6KI78_9BURK</name>
<evidence type="ECO:0000313" key="4">
    <source>
        <dbReference type="EMBL" id="SIO56282.1"/>
    </source>
</evidence>
<keyword evidence="5" id="KW-1185">Reference proteome</keyword>
<dbReference type="Gene3D" id="1.25.40.10">
    <property type="entry name" value="Tetratricopeptide repeat domain"/>
    <property type="match status" value="1"/>
</dbReference>
<proteinExistence type="predicted"/>
<keyword evidence="2" id="KW-1133">Transmembrane helix</keyword>
<evidence type="ECO:0000256" key="2">
    <source>
        <dbReference type="SAM" id="Phobius"/>
    </source>
</evidence>
<keyword evidence="2" id="KW-0812">Transmembrane</keyword>
<feature type="region of interest" description="Disordered" evidence="1">
    <location>
        <begin position="879"/>
        <end position="900"/>
    </location>
</feature>
<dbReference type="Pfam" id="PF13429">
    <property type="entry name" value="TPR_15"/>
    <property type="match status" value="1"/>
</dbReference>
<evidence type="ECO:0000256" key="1">
    <source>
        <dbReference type="SAM" id="MobiDB-lite"/>
    </source>
</evidence>
<organism evidence="4 5">
    <name type="scientific">Paraburkholderia phenazinium</name>
    <dbReference type="NCBI Taxonomy" id="60549"/>
    <lineage>
        <taxon>Bacteria</taxon>
        <taxon>Pseudomonadati</taxon>
        <taxon>Pseudomonadota</taxon>
        <taxon>Betaproteobacteria</taxon>
        <taxon>Burkholderiales</taxon>
        <taxon>Burkholderiaceae</taxon>
        <taxon>Paraburkholderia</taxon>
    </lineage>
</organism>
<protein>
    <submittedName>
        <fullName evidence="4">Tetratricopeptide repeat-containing protein</fullName>
    </submittedName>
</protein>
<dbReference type="EMBL" id="FSRU01000002">
    <property type="protein sequence ID" value="SIO56282.1"/>
    <property type="molecule type" value="Genomic_DNA"/>
</dbReference>
<dbReference type="SUPFAM" id="SSF48452">
    <property type="entry name" value="TPR-like"/>
    <property type="match status" value="1"/>
</dbReference>
<gene>
    <name evidence="4" type="ORF">SAMN05444165_3677</name>
</gene>
<keyword evidence="2" id="KW-0472">Membrane</keyword>
<accession>A0A1N6KI78</accession>
<sequence>MLASRPRIASTWLVLLLAAVVVLTFYATYPHGGLRERMTAAAEPSDLSAAYLEAWLRVQPDNVELLTTLGTQYAQLGRGDDAERIAQRMDEQHTDALHRAAVMLRLTVAEQQAFAIPANDPRRAVALAKLREQFAAVAGLTWDNGELEILAARAAAIDAPELAVQLYTRLAVQDPHGRQRWNAEVAKYGLWVGQYRRAADAWFRQQADATTRDEQRRCFIAGIRALQSGNLLDEALKAADEHVGTLADDRDTLIVLLNLARAAQRPDLVDRYAKALVKYTNSNTNVRPDEPHGGFELAMLAVRAGRAHKNAPAAYAYMDGPQGSNSMRDWAPVRVLKAAASAEAVASASASASASAATSASTAAATDVDVAGLVYQSFLESNDLDNAQKVAAAQVARDPHSALWLKRLAQVAEWNRAAPLALQSWLGYAQASNDPAGWANVLRLAPMLNDDSAYLAALVHASNAAPADLKLVDSVIATYERLGRPDDGLAFLQAHARTAGSHAIDERMAILAERAGHDEQALAIWRNLHTSEPGNTAYALHAASILYRQGKYAEALAALESARAGARDDDVLFWRNDAQLARLMQQDTVANNAYKHLLASGAEAPEDLSAMTYFYDAYPLDAGRTAELQYQRDHTPRALQEALYYYTDAQAMDRIAALLDSLTPEQRAAAEKSASFLGVRAEYYRQTDRPLDALHDLERAVDLPDATPEVRAALLWTLVDYGSDAELRKVLVRWRDDAAQNSLLWGPFAAAGLRLNQPVAALQYLRLQAALMSRDPLWLLTLADAQEMAGRPDLAWSIRRKVWLQIEQDERAVTTGGTSAQAALKRRASQDAEAREQLRGRRVSLAEIFADADVSTGLLDDLLKHDGGRDDTTAARRTLLGDAPGLPPAPRVSASKAKDDGRLKSAVAKDVAVAWALSHEANPLAKRWLAEQYVNRLAQPADSQLALALAEGDVASMERLVDKEGARLPLYGRIDATIALDRPGQAEQLSFIGLAGAPEDTELHTRLVDTALGWPQYLGTTVENYVEHPLDYVEQTLAGTMKIADLYMVGVTGTQRYQWSVDQTQLVNVPGVDRALDLFLRRQTQDTDWQVTGGRREGLDSFYTLDVAGELGRNSTFTLTGSAGRDQTATESQALLVGGMKDNLIGGFTWRMTSHIYASGTVEADRFYSQARDYLGSGVLSTGELGYKIRTDYPDFTVRLVGIRGEYGASGEADALISRLAPASAGPTSAATFMPLTYAQYGMFFGFGNDLLDQYTHRWRPFLDVGIVHNSLQGWGPQVSVGVAGSVFGGDHAALYLEHESVSQVGSTPITVIGARYSWFY</sequence>
<dbReference type="RefSeq" id="WP_074297906.1">
    <property type="nucleotide sequence ID" value="NZ_FSRU01000002.1"/>
</dbReference>
<evidence type="ECO:0000313" key="5">
    <source>
        <dbReference type="Proteomes" id="UP000185151"/>
    </source>
</evidence>
<feature type="region of interest" description="Disordered" evidence="1">
    <location>
        <begin position="814"/>
        <end position="835"/>
    </location>
</feature>
<reference evidence="4 5" key="1">
    <citation type="submission" date="2016-11" db="EMBL/GenBank/DDBJ databases">
        <authorList>
            <person name="Jaros S."/>
            <person name="Januszkiewicz K."/>
            <person name="Wedrychowicz H."/>
        </authorList>
    </citation>
    <scope>NUCLEOTIDE SEQUENCE [LARGE SCALE GENOMIC DNA]</scope>
    <source>
        <strain evidence="4 5">GAS95</strain>
    </source>
</reference>
<dbReference type="OrthoDB" id="6072349at2"/>
<dbReference type="Proteomes" id="UP000185151">
    <property type="component" value="Unassembled WGS sequence"/>
</dbReference>
<feature type="transmembrane region" description="Helical" evidence="2">
    <location>
        <begin position="12"/>
        <end position="29"/>
    </location>
</feature>
<evidence type="ECO:0000259" key="3">
    <source>
        <dbReference type="Pfam" id="PF24604"/>
    </source>
</evidence>